<gene>
    <name evidence="2" type="ORF">ACFSX3_24825</name>
</gene>
<feature type="domain" description="Glycosyl transferase family 1" evidence="1">
    <location>
        <begin position="214"/>
        <end position="377"/>
    </location>
</feature>
<evidence type="ECO:0000313" key="2">
    <source>
        <dbReference type="EMBL" id="MFD2413113.1"/>
    </source>
</evidence>
<accession>A0ABW5FDN6</accession>
<dbReference type="CDD" id="cd03794">
    <property type="entry name" value="GT4_WbuB-like"/>
    <property type="match status" value="1"/>
</dbReference>
<dbReference type="SUPFAM" id="SSF53756">
    <property type="entry name" value="UDP-Glycosyltransferase/glycogen phosphorylase"/>
    <property type="match status" value="1"/>
</dbReference>
<sequence length="401" mass="46078">MKRDVLILCQYFYPEYISSATLPTEMAEDMVASGLTVDVLCGYPLEYSKAKNLPKEEQYKQINIRRIKYIQLDKKKTLNRLINYFSFIVSMFLRWPSMLKYKSIIVYSNPPLLPIIPALLSVIFRRKFIFVAYDIYPDLAVLMDTIKKGSLIYKVMKITNRIVYKNAEHIVALGEEMKSYMLENKLTLEEEKIKVIPNWYDGTKLNLQKGNRVKGNRKFRVLYSGNMGTCQDMDTILNCIHTMRNYHNVEFVLTGHGNKVEEITSFIKEKNLENVELHGFLLGEEYINMLTSADCYLVSLERGVEGMSVPSKTYSYLAAGRPLLAIMSSTTDISMKIIDNAAGFSFEQGEVDKLAQAIGYLSNNTDICDEMGANAFKVFKENYERQISTNKYIDLIKTSVI</sequence>
<proteinExistence type="predicted"/>
<dbReference type="InterPro" id="IPR001296">
    <property type="entry name" value="Glyco_trans_1"/>
</dbReference>
<evidence type="ECO:0000313" key="3">
    <source>
        <dbReference type="Proteomes" id="UP001597448"/>
    </source>
</evidence>
<protein>
    <submittedName>
        <fullName evidence="2">Glycosyltransferase family 4 protein</fullName>
    </submittedName>
</protein>
<keyword evidence="3" id="KW-1185">Reference proteome</keyword>
<evidence type="ECO:0000259" key="1">
    <source>
        <dbReference type="Pfam" id="PF00534"/>
    </source>
</evidence>
<comment type="caution">
    <text evidence="2">The sequence shown here is derived from an EMBL/GenBank/DDBJ whole genome shotgun (WGS) entry which is preliminary data.</text>
</comment>
<dbReference type="EMBL" id="JBHUKY010000058">
    <property type="protein sequence ID" value="MFD2413113.1"/>
    <property type="molecule type" value="Genomic_DNA"/>
</dbReference>
<dbReference type="PANTHER" id="PTHR12526:SF630">
    <property type="entry name" value="GLYCOSYLTRANSFERASE"/>
    <property type="match status" value="1"/>
</dbReference>
<reference evidence="3" key="1">
    <citation type="journal article" date="2019" name="Int. J. Syst. Evol. Microbiol.">
        <title>The Global Catalogue of Microorganisms (GCM) 10K type strain sequencing project: providing services to taxonomists for standard genome sequencing and annotation.</title>
        <authorList>
            <consortium name="The Broad Institute Genomics Platform"/>
            <consortium name="The Broad Institute Genome Sequencing Center for Infectious Disease"/>
            <person name="Wu L."/>
            <person name="Ma J."/>
        </authorList>
    </citation>
    <scope>NUCLEOTIDE SEQUENCE [LARGE SCALE GENOMIC DNA]</scope>
    <source>
        <strain evidence="3">CCM 8725</strain>
    </source>
</reference>
<organism evidence="2 3">
    <name type="scientific">Paenibacillus rhizoplanae</name>
    <dbReference type="NCBI Taxonomy" id="1917181"/>
    <lineage>
        <taxon>Bacteria</taxon>
        <taxon>Bacillati</taxon>
        <taxon>Bacillota</taxon>
        <taxon>Bacilli</taxon>
        <taxon>Bacillales</taxon>
        <taxon>Paenibacillaceae</taxon>
        <taxon>Paenibacillus</taxon>
    </lineage>
</organism>
<dbReference type="Proteomes" id="UP001597448">
    <property type="component" value="Unassembled WGS sequence"/>
</dbReference>
<dbReference type="PANTHER" id="PTHR12526">
    <property type="entry name" value="GLYCOSYLTRANSFERASE"/>
    <property type="match status" value="1"/>
</dbReference>
<dbReference type="Gene3D" id="3.40.50.2000">
    <property type="entry name" value="Glycogen Phosphorylase B"/>
    <property type="match status" value="2"/>
</dbReference>
<name>A0ABW5FDN6_9BACL</name>
<dbReference type="RefSeq" id="WP_209993564.1">
    <property type="nucleotide sequence ID" value="NZ_JBHSVQ010000001.1"/>
</dbReference>
<dbReference type="Pfam" id="PF00534">
    <property type="entry name" value="Glycos_transf_1"/>
    <property type="match status" value="1"/>
</dbReference>